<proteinExistence type="inferred from homology"/>
<protein>
    <submittedName>
        <fullName evidence="2">Uncharacterized protein</fullName>
    </submittedName>
</protein>
<evidence type="ECO:0000313" key="3">
    <source>
        <dbReference type="Proteomes" id="UP000061512"/>
    </source>
</evidence>
<organism evidence="2 3">
    <name type="scientific">Burkholderia pseudomultivorans</name>
    <dbReference type="NCBI Taxonomy" id="1207504"/>
    <lineage>
        <taxon>Bacteria</taxon>
        <taxon>Pseudomonadati</taxon>
        <taxon>Pseudomonadota</taxon>
        <taxon>Betaproteobacteria</taxon>
        <taxon>Burkholderiales</taxon>
        <taxon>Burkholderiaceae</taxon>
        <taxon>Burkholderia</taxon>
        <taxon>Burkholderia cepacia complex</taxon>
    </lineage>
</organism>
<dbReference type="AlphaFoldDB" id="A0A132EVM3"/>
<evidence type="ECO:0000313" key="2">
    <source>
        <dbReference type="EMBL" id="KWF60698.1"/>
    </source>
</evidence>
<name>A0A132EVM3_9BURK</name>
<dbReference type="Proteomes" id="UP000061512">
    <property type="component" value="Unassembled WGS sequence"/>
</dbReference>
<dbReference type="EMBL" id="LPJX01000055">
    <property type="protein sequence ID" value="KWF60698.1"/>
    <property type="molecule type" value="Genomic_DNA"/>
</dbReference>
<comment type="caution">
    <text evidence="2">The sequence shown here is derived from an EMBL/GenBank/DDBJ whole genome shotgun (WGS) entry which is preliminary data.</text>
</comment>
<dbReference type="InterPro" id="IPR005363">
    <property type="entry name" value="UPF0167"/>
</dbReference>
<comment type="similarity">
    <text evidence="1">Belongs to the UPF0167 family.</text>
</comment>
<reference evidence="2 3" key="1">
    <citation type="submission" date="2015-11" db="EMBL/GenBank/DDBJ databases">
        <title>Expanding the genomic diversity of Burkholderia species for the development of highly accurate diagnostics.</title>
        <authorList>
            <person name="Sahl J."/>
            <person name="Keim P."/>
            <person name="Wagner D."/>
        </authorList>
    </citation>
    <scope>NUCLEOTIDE SEQUENCE [LARGE SCALE GENOMIC DNA]</scope>
    <source>
        <strain evidence="2 3">MSMB574WGS</strain>
    </source>
</reference>
<dbReference type="Pfam" id="PF03691">
    <property type="entry name" value="UPF0167"/>
    <property type="match status" value="1"/>
</dbReference>
<gene>
    <name evidence="2" type="ORF">WT57_01170</name>
</gene>
<evidence type="ECO:0000256" key="1">
    <source>
        <dbReference type="ARBA" id="ARBA00008525"/>
    </source>
</evidence>
<sequence length="66" mass="7206">MIAGRDSTDNRMTLPGFRYHPDPLSTGSVMRSDAHCVCCGAARGHVYAGRACAVEDDEPGIRPWRD</sequence>
<accession>A0A132EVM3</accession>